<accession>A0A011WTG7</accession>
<evidence type="ECO:0000313" key="2">
    <source>
        <dbReference type="Proteomes" id="UP000021369"/>
    </source>
</evidence>
<organism evidence="1 2">
    <name type="scientific">Ruminococcus albus SY3</name>
    <dbReference type="NCBI Taxonomy" id="1341156"/>
    <lineage>
        <taxon>Bacteria</taxon>
        <taxon>Bacillati</taxon>
        <taxon>Bacillota</taxon>
        <taxon>Clostridia</taxon>
        <taxon>Eubacteriales</taxon>
        <taxon>Oscillospiraceae</taxon>
        <taxon>Ruminococcus</taxon>
    </lineage>
</organism>
<comment type="caution">
    <text evidence="1">The sequence shown here is derived from an EMBL/GenBank/DDBJ whole genome shotgun (WGS) entry which is preliminary data.</text>
</comment>
<protein>
    <submittedName>
        <fullName evidence="1">Uncharacterized protein</fullName>
    </submittedName>
</protein>
<reference evidence="1 2" key="1">
    <citation type="submission" date="2013-06" db="EMBL/GenBank/DDBJ databases">
        <title>Rumen cellulosomics: divergent fiber-degrading strategies revealed by comparative genome-wide analysis of six Ruminococcal strains.</title>
        <authorList>
            <person name="Dassa B."/>
            <person name="Borovok I."/>
            <person name="Lamed R."/>
            <person name="Flint H."/>
            <person name="Yeoman C.J."/>
            <person name="White B."/>
            <person name="Bayer E.A."/>
        </authorList>
    </citation>
    <scope>NUCLEOTIDE SEQUENCE [LARGE SCALE GENOMIC DNA]</scope>
    <source>
        <strain evidence="1 2">SY3</strain>
    </source>
</reference>
<dbReference type="RefSeq" id="WP_037287521.1">
    <property type="nucleotide sequence ID" value="NZ_JEOB01000002.1"/>
</dbReference>
<dbReference type="Proteomes" id="UP000021369">
    <property type="component" value="Unassembled WGS sequence"/>
</dbReference>
<dbReference type="EMBL" id="JEOB01000002">
    <property type="protein sequence ID" value="EXM40325.1"/>
    <property type="molecule type" value="Genomic_DNA"/>
</dbReference>
<evidence type="ECO:0000313" key="1">
    <source>
        <dbReference type="EMBL" id="EXM40325.1"/>
    </source>
</evidence>
<sequence length="108" mass="12493">MIDLINLDISKCKEITEELEHSNVNNRIGFSCAEKSTILNYLKKRGEELAVLTCSAMDYISNQPLNGTSLKSFTDGKYLWSNEEIYHFEKYDLKLNDDFIQYVLNKTA</sequence>
<gene>
    <name evidence="1" type="ORF">RASY3_10090</name>
</gene>
<keyword evidence="2" id="KW-1185">Reference proteome</keyword>
<proteinExistence type="predicted"/>
<dbReference type="AlphaFoldDB" id="A0A011WTG7"/>
<dbReference type="OrthoDB" id="9955959at2"/>
<name>A0A011WTG7_RUMAL</name>